<feature type="compositionally biased region" description="Low complexity" evidence="3">
    <location>
        <begin position="153"/>
        <end position="169"/>
    </location>
</feature>
<feature type="compositionally biased region" description="Acidic residues" evidence="3">
    <location>
        <begin position="315"/>
        <end position="340"/>
    </location>
</feature>
<keyword evidence="6" id="KW-1185">Reference proteome</keyword>
<dbReference type="Proteomes" id="UP001497453">
    <property type="component" value="Chromosome 2"/>
</dbReference>
<dbReference type="InterPro" id="IPR036028">
    <property type="entry name" value="SH3-like_dom_sf"/>
</dbReference>
<evidence type="ECO:0000259" key="4">
    <source>
        <dbReference type="PROSITE" id="PS50002"/>
    </source>
</evidence>
<reference evidence="6" key="1">
    <citation type="submission" date="2024-04" db="EMBL/GenBank/DDBJ databases">
        <authorList>
            <person name="Shaw F."/>
            <person name="Minotto A."/>
        </authorList>
    </citation>
    <scope>NUCLEOTIDE SEQUENCE [LARGE SCALE GENOMIC DNA]</scope>
</reference>
<feature type="compositionally biased region" description="Polar residues" evidence="3">
    <location>
        <begin position="270"/>
        <end position="290"/>
    </location>
</feature>
<dbReference type="PROSITE" id="PS50002">
    <property type="entry name" value="SH3"/>
    <property type="match status" value="1"/>
</dbReference>
<feature type="compositionally biased region" description="Polar residues" evidence="3">
    <location>
        <begin position="50"/>
        <end position="83"/>
    </location>
</feature>
<dbReference type="SMART" id="SM00326">
    <property type="entry name" value="SH3"/>
    <property type="match status" value="1"/>
</dbReference>
<feature type="compositionally biased region" description="Low complexity" evidence="3">
    <location>
        <begin position="112"/>
        <end position="123"/>
    </location>
</feature>
<proteinExistence type="predicted"/>
<accession>A0ABP1D299</accession>
<evidence type="ECO:0000313" key="5">
    <source>
        <dbReference type="EMBL" id="CAL1701995.1"/>
    </source>
</evidence>
<evidence type="ECO:0000256" key="1">
    <source>
        <dbReference type="ARBA" id="ARBA00022443"/>
    </source>
</evidence>
<protein>
    <recommendedName>
        <fullName evidence="4">SH3 domain-containing protein</fullName>
    </recommendedName>
</protein>
<organism evidence="5 6">
    <name type="scientific">Somion occarium</name>
    <dbReference type="NCBI Taxonomy" id="3059160"/>
    <lineage>
        <taxon>Eukaryota</taxon>
        <taxon>Fungi</taxon>
        <taxon>Dikarya</taxon>
        <taxon>Basidiomycota</taxon>
        <taxon>Agaricomycotina</taxon>
        <taxon>Agaricomycetes</taxon>
        <taxon>Polyporales</taxon>
        <taxon>Cerrenaceae</taxon>
        <taxon>Somion</taxon>
    </lineage>
</organism>
<name>A0ABP1D299_9APHY</name>
<evidence type="ECO:0000256" key="3">
    <source>
        <dbReference type="SAM" id="MobiDB-lite"/>
    </source>
</evidence>
<feature type="compositionally biased region" description="Polar residues" evidence="3">
    <location>
        <begin position="93"/>
        <end position="109"/>
    </location>
</feature>
<dbReference type="EMBL" id="OZ037945">
    <property type="protein sequence ID" value="CAL1701995.1"/>
    <property type="molecule type" value="Genomic_DNA"/>
</dbReference>
<sequence length="405" mass="43616">MASALLADSPPDIHRLSLAVDHPPSASPFPSPGSPFLPPPTIGSHEFASKPSSSSQTMCNIDTKTSAKSPTLSTQSDATTMPLSPSLDGGATPTATIAANSLASALSPTTPRPQSSFQIQQQPPSTPEQSLTVLVDPRRVSLASSRPAPPSPALSRRASAALSRQSSTARSRRQSKASTLSQQPDHDKVASSSSAATITQDSTPSRRRSWIVKIRDFAFSPSDERHAGRGPDAPRPNRARQRWSTMSSSSESSSRHSDIDEDAEDEQRHSSWSPFRWNTLSNHFSWGSRSQNDDIGGPSHTDFERNFDASSPVDESTDQPYPEDDDQDELEDDYPNEDEPLVPGLYRALYAFDPEGTAEMALEEEQMVRVVGRGGGVGWAIVEKDGGGHALVPESYLELVQADDA</sequence>
<dbReference type="InterPro" id="IPR001452">
    <property type="entry name" value="SH3_domain"/>
</dbReference>
<feature type="domain" description="SH3" evidence="4">
    <location>
        <begin position="341"/>
        <end position="402"/>
    </location>
</feature>
<keyword evidence="1 2" id="KW-0728">SH3 domain</keyword>
<evidence type="ECO:0000256" key="2">
    <source>
        <dbReference type="PROSITE-ProRule" id="PRU00192"/>
    </source>
</evidence>
<feature type="region of interest" description="Disordered" evidence="3">
    <location>
        <begin position="1"/>
        <end position="341"/>
    </location>
</feature>
<dbReference type="SUPFAM" id="SSF50044">
    <property type="entry name" value="SH3-domain"/>
    <property type="match status" value="1"/>
</dbReference>
<feature type="compositionally biased region" description="Pro residues" evidence="3">
    <location>
        <begin position="25"/>
        <end position="41"/>
    </location>
</feature>
<dbReference type="Gene3D" id="2.30.30.40">
    <property type="entry name" value="SH3 Domains"/>
    <property type="match status" value="1"/>
</dbReference>
<gene>
    <name evidence="5" type="ORF">GFSPODELE1_LOCUS3833</name>
</gene>
<evidence type="ECO:0000313" key="6">
    <source>
        <dbReference type="Proteomes" id="UP001497453"/>
    </source>
</evidence>
<feature type="compositionally biased region" description="Polar residues" evidence="3">
    <location>
        <begin position="190"/>
        <end position="203"/>
    </location>
</feature>